<feature type="domain" description="Tail specific protease" evidence="1">
    <location>
        <begin position="213"/>
        <end position="355"/>
    </location>
</feature>
<dbReference type="PANTHER" id="PTHR32060">
    <property type="entry name" value="TAIL-SPECIFIC PROTEASE"/>
    <property type="match status" value="1"/>
</dbReference>
<proteinExistence type="predicted"/>
<dbReference type="EMBL" id="SACK01000004">
    <property type="protein sequence ID" value="RVU00721.1"/>
    <property type="molecule type" value="Genomic_DNA"/>
</dbReference>
<evidence type="ECO:0000313" key="4">
    <source>
        <dbReference type="Proteomes" id="UP000282759"/>
    </source>
</evidence>
<reference evidence="3 4" key="1">
    <citation type="submission" date="2019-01" db="EMBL/GenBank/DDBJ databases">
        <authorList>
            <person name="Chen W.-M."/>
        </authorList>
    </citation>
    <scope>NUCLEOTIDE SEQUENCE [LARGE SCALE GENOMIC DNA]</scope>
    <source>
        <strain evidence="3 4">YBJ-36</strain>
    </source>
</reference>
<evidence type="ECO:0000313" key="3">
    <source>
        <dbReference type="EMBL" id="RVU00721.1"/>
    </source>
</evidence>
<comment type="caution">
    <text evidence="3">The sequence shown here is derived from an EMBL/GenBank/DDBJ whole genome shotgun (WGS) entry which is preliminary data.</text>
</comment>
<dbReference type="Gene3D" id="2.30.42.10">
    <property type="match status" value="1"/>
</dbReference>
<gene>
    <name evidence="3" type="ORF">EOD41_12055</name>
</gene>
<dbReference type="GO" id="GO:0004175">
    <property type="term" value="F:endopeptidase activity"/>
    <property type="evidence" value="ECO:0007669"/>
    <property type="project" value="TreeGrafter"/>
</dbReference>
<dbReference type="InterPro" id="IPR036034">
    <property type="entry name" value="PDZ_sf"/>
</dbReference>
<evidence type="ECO:0008006" key="5">
    <source>
        <dbReference type="Google" id="ProtNLM"/>
    </source>
</evidence>
<dbReference type="RefSeq" id="WP_127705168.1">
    <property type="nucleotide sequence ID" value="NZ_SACK01000004.1"/>
</dbReference>
<dbReference type="GO" id="GO:0030288">
    <property type="term" value="C:outer membrane-bounded periplasmic space"/>
    <property type="evidence" value="ECO:0007669"/>
    <property type="project" value="TreeGrafter"/>
</dbReference>
<dbReference type="GO" id="GO:0006508">
    <property type="term" value="P:proteolysis"/>
    <property type="evidence" value="ECO:0007669"/>
    <property type="project" value="InterPro"/>
</dbReference>
<dbReference type="CDD" id="cd07561">
    <property type="entry name" value="Peptidase_S41_CPP_like"/>
    <property type="match status" value="1"/>
</dbReference>
<dbReference type="Gene3D" id="3.30.750.170">
    <property type="match status" value="1"/>
</dbReference>
<dbReference type="InterPro" id="IPR041613">
    <property type="entry name" value="Pept_S41_N"/>
</dbReference>
<dbReference type="Proteomes" id="UP000282759">
    <property type="component" value="Unassembled WGS sequence"/>
</dbReference>
<dbReference type="Gene3D" id="3.90.226.10">
    <property type="entry name" value="2-enoyl-CoA Hydratase, Chain A, domain 1"/>
    <property type="match status" value="1"/>
</dbReference>
<evidence type="ECO:0000259" key="1">
    <source>
        <dbReference type="Pfam" id="PF03572"/>
    </source>
</evidence>
<dbReference type="GO" id="GO:0007165">
    <property type="term" value="P:signal transduction"/>
    <property type="evidence" value="ECO:0007669"/>
    <property type="project" value="TreeGrafter"/>
</dbReference>
<dbReference type="SUPFAM" id="SSF52096">
    <property type="entry name" value="ClpP/crotonase"/>
    <property type="match status" value="1"/>
</dbReference>
<feature type="domain" description="Peptidase S41 N-terminal" evidence="2">
    <location>
        <begin position="44"/>
        <end position="89"/>
    </location>
</feature>
<dbReference type="AlphaFoldDB" id="A0A3S2UKY3"/>
<dbReference type="PROSITE" id="PS51257">
    <property type="entry name" value="PROKAR_LIPOPROTEIN"/>
    <property type="match status" value="1"/>
</dbReference>
<dbReference type="OrthoDB" id="7168509at2"/>
<organism evidence="3 4">
    <name type="scientific">Mucilaginibacter limnophilus</name>
    <dbReference type="NCBI Taxonomy" id="1932778"/>
    <lineage>
        <taxon>Bacteria</taxon>
        <taxon>Pseudomonadati</taxon>
        <taxon>Bacteroidota</taxon>
        <taxon>Sphingobacteriia</taxon>
        <taxon>Sphingobacteriales</taxon>
        <taxon>Sphingobacteriaceae</taxon>
        <taxon>Mucilaginibacter</taxon>
    </lineage>
</organism>
<evidence type="ECO:0000259" key="2">
    <source>
        <dbReference type="Pfam" id="PF18294"/>
    </source>
</evidence>
<protein>
    <recommendedName>
        <fullName evidence="5">Peptidase S41</fullName>
    </recommendedName>
</protein>
<keyword evidence="4" id="KW-1185">Reference proteome</keyword>
<dbReference type="Pfam" id="PF03572">
    <property type="entry name" value="Peptidase_S41"/>
    <property type="match status" value="1"/>
</dbReference>
<dbReference type="InterPro" id="IPR005151">
    <property type="entry name" value="Tail-specific_protease"/>
</dbReference>
<dbReference type="InterPro" id="IPR029045">
    <property type="entry name" value="ClpP/crotonase-like_dom_sf"/>
</dbReference>
<sequence>MLFKSKNVFTNTLFTTAVCLGFLCGCKKNDPKPDAPTGPVTNREINQWVIDSLKKYYYWASSLPANPNIDLEPTAFLNTIKDNADRFSFIMQPGGISSLSPTSRVKYGFDYMVIHDDASDRVLGLVTLVLNTSPAHGAGIRRGLYFTKINRTTITQDNAAQLYSQLVNGTTVQLTRATLEDGVVKEGANTTINAAETFEQTALQKNFTADGKKIGYLFFTGFNSAERNDYLTVFDGFKAVNITELILDLRYNGGGDVSAAATLCAMIAQTVKQEELFIEYRGNSNVGVRKDNFGTAASVSNGPSFAQLQQRKLNITKLYVLTTQATASAAELMINNLRPYMTVVQIGETTRGKDEASITITDKRAAKRINWTLQPIVYKVFNAAGIGGYSSGLSPNFTASETDILPLKPFGDETDPFISKAISLITGKVAAGKAPSALKNASVTLPLFNSAMQNNTAMQAGN</sequence>
<name>A0A3S2UKY3_9SPHI</name>
<dbReference type="Pfam" id="PF18294">
    <property type="entry name" value="Pept_S41_N"/>
    <property type="match status" value="1"/>
</dbReference>
<accession>A0A3S2UKY3</accession>
<dbReference type="PANTHER" id="PTHR32060:SF30">
    <property type="entry name" value="CARBOXY-TERMINAL PROCESSING PROTEASE CTPA"/>
    <property type="match status" value="1"/>
</dbReference>
<dbReference type="GO" id="GO:0008236">
    <property type="term" value="F:serine-type peptidase activity"/>
    <property type="evidence" value="ECO:0007669"/>
    <property type="project" value="InterPro"/>
</dbReference>